<feature type="domain" description="Mce/MlaD" evidence="2">
    <location>
        <begin position="42"/>
        <end position="119"/>
    </location>
</feature>
<comment type="caution">
    <text evidence="3">The sequence shown here is derived from an EMBL/GenBank/DDBJ whole genome shotgun (WGS) entry which is preliminary data.</text>
</comment>
<dbReference type="EMBL" id="AGUD01000191">
    <property type="protein sequence ID" value="EHN11041.1"/>
    <property type="molecule type" value="Genomic_DNA"/>
</dbReference>
<reference evidence="3 4" key="1">
    <citation type="journal article" date="2013" name="Biodegradation">
        <title>Quantitative proteomic analysis of ibuprofen-degrading Patulibacter sp. strain I11.</title>
        <authorList>
            <person name="Almeida B."/>
            <person name="Kjeldal H."/>
            <person name="Lolas I."/>
            <person name="Knudsen A.D."/>
            <person name="Carvalho G."/>
            <person name="Nielsen K.L."/>
            <person name="Barreto Crespo M.T."/>
            <person name="Stensballe A."/>
            <person name="Nielsen J.L."/>
        </authorList>
    </citation>
    <scope>NUCLEOTIDE SEQUENCE [LARGE SCALE GENOMIC DNA]</scope>
    <source>
        <strain evidence="3 4">I11</strain>
    </source>
</reference>
<protein>
    <submittedName>
        <fullName evidence="3">Virulence factor Mce family protein</fullName>
    </submittedName>
</protein>
<evidence type="ECO:0000256" key="1">
    <source>
        <dbReference type="SAM" id="Phobius"/>
    </source>
</evidence>
<evidence type="ECO:0000313" key="3">
    <source>
        <dbReference type="EMBL" id="EHN11041.1"/>
    </source>
</evidence>
<dbReference type="InterPro" id="IPR003399">
    <property type="entry name" value="Mce/MlaD"/>
</dbReference>
<accession>H0E5K6</accession>
<evidence type="ECO:0000313" key="4">
    <source>
        <dbReference type="Proteomes" id="UP000005143"/>
    </source>
</evidence>
<keyword evidence="1" id="KW-0812">Transmembrane</keyword>
<evidence type="ECO:0000259" key="2">
    <source>
        <dbReference type="Pfam" id="PF02470"/>
    </source>
</evidence>
<keyword evidence="1" id="KW-1133">Transmembrane helix</keyword>
<dbReference type="PANTHER" id="PTHR33371">
    <property type="entry name" value="INTERMEMBRANE PHOSPHOLIPID TRANSPORT SYSTEM BINDING PROTEIN MLAD-RELATED"/>
    <property type="match status" value="1"/>
</dbReference>
<dbReference type="InterPro" id="IPR052336">
    <property type="entry name" value="MlaD_Phospholipid_Transporter"/>
</dbReference>
<sequence length="455" mass="48359">MRGPILGFRGHVATALLATAIAVAFLLFFVGVGGGLPSTSKPYELRALVPTASSLTSGSRVTMAGVKVGTVTGVRRQGLGAVVSMEITDERVTPVPQDSVVRMRARTAVGENYVSIEPGDAKATLASGDLLPMRQAAEYVDVDQIASVLQGRTRKQARKIVSGLGYSLARRGERLNGLVANASRALDTGSDVVSTLAGDRQQISRLVEQLGDLSAAVGDRGDAIRLIARQGRTAFTAVARRDDAVRRTLAELPATLDRVRRTTGTVADVSDRATPVVENLTKAVTEVRPAVAALRPAAQEGRSILREVDGAAEPLTGTLASLERAAGPATRALPKVDQVLCQVNPMLRYAKPYTQDVISTLIGLGSASNAYDAIGHTIRLVPVVTDNTLVGLPEDVSKFLYSAIHKGLLEKLLPLNWNPYPKPGEQGQPYKGKGIHGPKELRESGFVYPRIHEDC</sequence>
<keyword evidence="1" id="KW-0472">Membrane</keyword>
<gene>
    <name evidence="3" type="ORF">PAI11_20990</name>
</gene>
<proteinExistence type="predicted"/>
<dbReference type="Proteomes" id="UP000005143">
    <property type="component" value="Unassembled WGS sequence"/>
</dbReference>
<keyword evidence="4" id="KW-1185">Reference proteome</keyword>
<dbReference type="OrthoDB" id="5242663at2"/>
<dbReference type="Pfam" id="PF02470">
    <property type="entry name" value="MlaD"/>
    <property type="match status" value="1"/>
</dbReference>
<dbReference type="RefSeq" id="WP_007574637.1">
    <property type="nucleotide sequence ID" value="NZ_AGUD01000191.1"/>
</dbReference>
<dbReference type="PANTHER" id="PTHR33371:SF4">
    <property type="entry name" value="INTERMEMBRANE PHOSPHOLIPID TRANSPORT SYSTEM BINDING PROTEIN MLAD"/>
    <property type="match status" value="1"/>
</dbReference>
<feature type="transmembrane region" description="Helical" evidence="1">
    <location>
        <begin position="12"/>
        <end position="36"/>
    </location>
</feature>
<dbReference type="AlphaFoldDB" id="H0E5K6"/>
<name>H0E5K6_9ACTN</name>
<dbReference type="SUPFAM" id="SSF58104">
    <property type="entry name" value="Methyl-accepting chemotaxis protein (MCP) signaling domain"/>
    <property type="match status" value="1"/>
</dbReference>
<organism evidence="3 4">
    <name type="scientific">Patulibacter medicamentivorans</name>
    <dbReference type="NCBI Taxonomy" id="1097667"/>
    <lineage>
        <taxon>Bacteria</taxon>
        <taxon>Bacillati</taxon>
        <taxon>Actinomycetota</taxon>
        <taxon>Thermoleophilia</taxon>
        <taxon>Solirubrobacterales</taxon>
        <taxon>Patulibacteraceae</taxon>
        <taxon>Patulibacter</taxon>
    </lineage>
</organism>